<dbReference type="OrthoDB" id="289038at2759"/>
<feature type="region of interest" description="Disordered" evidence="3">
    <location>
        <begin position="158"/>
        <end position="211"/>
    </location>
</feature>
<dbReference type="Pfam" id="PF22486">
    <property type="entry name" value="MATH_2"/>
    <property type="match status" value="1"/>
</dbReference>
<evidence type="ECO:0000259" key="4">
    <source>
        <dbReference type="PROSITE" id="PS50144"/>
    </source>
</evidence>
<dbReference type="PANTHER" id="PTHR46236:SF36">
    <property type="entry name" value="MATH (MEPRIN AND TRAF-C-LIKE) DOMAIN PROTEIN"/>
    <property type="match status" value="1"/>
</dbReference>
<evidence type="ECO:0000313" key="5">
    <source>
        <dbReference type="EMBL" id="RYR71601.1"/>
    </source>
</evidence>
<evidence type="ECO:0000256" key="2">
    <source>
        <dbReference type="SAM" id="Coils"/>
    </source>
</evidence>
<gene>
    <name evidence="5" type="ORF">Ahy_A02g005838</name>
</gene>
<evidence type="ECO:0000313" key="6">
    <source>
        <dbReference type="Proteomes" id="UP000289738"/>
    </source>
</evidence>
<feature type="coiled-coil region" evidence="2">
    <location>
        <begin position="327"/>
        <end position="361"/>
    </location>
</feature>
<protein>
    <recommendedName>
        <fullName evidence="4">MATH domain-containing protein</fullName>
    </recommendedName>
</protein>
<name>A0A445E831_ARAHY</name>
<dbReference type="InterPro" id="IPR050804">
    <property type="entry name" value="MCC"/>
</dbReference>
<dbReference type="AlphaFoldDB" id="A0A445E831"/>
<proteinExistence type="predicted"/>
<dbReference type="Proteomes" id="UP000289738">
    <property type="component" value="Chromosome A02"/>
</dbReference>
<comment type="caution">
    <text evidence="5">The sequence shown here is derived from an EMBL/GenBank/DDBJ whole genome shotgun (WGS) entry which is preliminary data.</text>
</comment>
<dbReference type="CDD" id="cd00121">
    <property type="entry name" value="MATH"/>
    <property type="match status" value="1"/>
</dbReference>
<dbReference type="Gene3D" id="2.60.210.10">
    <property type="entry name" value="Apoptosis, Tumor Necrosis Factor Receptor Associated Protein 2, Chain A"/>
    <property type="match status" value="1"/>
</dbReference>
<dbReference type="SMR" id="A0A445E831"/>
<dbReference type="PROSITE" id="PS50144">
    <property type="entry name" value="MATH"/>
    <property type="match status" value="1"/>
</dbReference>
<feature type="compositionally biased region" description="Low complexity" evidence="3">
    <location>
        <begin position="184"/>
        <end position="203"/>
    </location>
</feature>
<organism evidence="5 6">
    <name type="scientific">Arachis hypogaea</name>
    <name type="common">Peanut</name>
    <dbReference type="NCBI Taxonomy" id="3818"/>
    <lineage>
        <taxon>Eukaryota</taxon>
        <taxon>Viridiplantae</taxon>
        <taxon>Streptophyta</taxon>
        <taxon>Embryophyta</taxon>
        <taxon>Tracheophyta</taxon>
        <taxon>Spermatophyta</taxon>
        <taxon>Magnoliopsida</taxon>
        <taxon>eudicotyledons</taxon>
        <taxon>Gunneridae</taxon>
        <taxon>Pentapetalae</taxon>
        <taxon>rosids</taxon>
        <taxon>fabids</taxon>
        <taxon>Fabales</taxon>
        <taxon>Fabaceae</taxon>
        <taxon>Papilionoideae</taxon>
        <taxon>50 kb inversion clade</taxon>
        <taxon>dalbergioids sensu lato</taxon>
        <taxon>Dalbergieae</taxon>
        <taxon>Pterocarpus clade</taxon>
        <taxon>Arachis</taxon>
    </lineage>
</organism>
<dbReference type="InterPro" id="IPR008974">
    <property type="entry name" value="TRAF-like"/>
</dbReference>
<dbReference type="InterPro" id="IPR002083">
    <property type="entry name" value="MATH/TRAF_dom"/>
</dbReference>
<keyword evidence="1 2" id="KW-0175">Coiled coil</keyword>
<dbReference type="PANTHER" id="PTHR46236">
    <property type="entry name" value="TRAF-LIKE SUPERFAMILY PROTEIN"/>
    <property type="match status" value="1"/>
</dbReference>
<sequence>MRNKVGSSVDFEIFTWKIEDFTKKDITKLSSKAFKIRGYTWKLLVHPLRNDVNHFSLYLMVADNLPPYGWTRNTFFKLALINQVDRRKSIVKETQQKFNGGHRCWGSFFMNLKDFHDLRQGYIVRNTCIIEAHICVSNFPPPLDTNIINPINDDSILENNNTNNNPSPPTTNHANLRSSCDEITNSPSTSSSQSSSRSSPNESLGTNSEIQASSKKQLRLRDLIDLQTFLKDHIPLLEEVCTWHPSLLQSQKNRTQAFRLWAFTSLGQVLHFLKTKKVKDIDDNDIKTLQGLWDELEKSSGFELAWLQPYVEAALSVKAHLQKTKKLKKLVDHVVGLEIKMKKLRGELAAAEAEFEIARKDLSQVRKGFQKMDVNATIGYAMF</sequence>
<dbReference type="EMBL" id="SDMP01000002">
    <property type="protein sequence ID" value="RYR71601.1"/>
    <property type="molecule type" value="Genomic_DNA"/>
</dbReference>
<evidence type="ECO:0000256" key="3">
    <source>
        <dbReference type="SAM" id="MobiDB-lite"/>
    </source>
</evidence>
<dbReference type="STRING" id="3818.A0A445E831"/>
<feature type="compositionally biased region" description="Polar residues" evidence="3">
    <location>
        <begin position="173"/>
        <end position="183"/>
    </location>
</feature>
<dbReference type="SUPFAM" id="SSF49599">
    <property type="entry name" value="TRAF domain-like"/>
    <property type="match status" value="1"/>
</dbReference>
<accession>A0A445E831</accession>
<feature type="domain" description="MATH" evidence="4">
    <location>
        <begin position="11"/>
        <end position="134"/>
    </location>
</feature>
<reference evidence="5 6" key="1">
    <citation type="submission" date="2019-01" db="EMBL/GenBank/DDBJ databases">
        <title>Sequencing of cultivated peanut Arachis hypogaea provides insights into genome evolution and oil improvement.</title>
        <authorList>
            <person name="Chen X."/>
        </authorList>
    </citation>
    <scope>NUCLEOTIDE SEQUENCE [LARGE SCALE GENOMIC DNA]</scope>
    <source>
        <strain evidence="6">cv. Fuhuasheng</strain>
        <tissue evidence="5">Leaves</tissue>
    </source>
</reference>
<evidence type="ECO:0000256" key="1">
    <source>
        <dbReference type="ARBA" id="ARBA00023054"/>
    </source>
</evidence>
<keyword evidence="6" id="KW-1185">Reference proteome</keyword>
<dbReference type="SMART" id="SM00061">
    <property type="entry name" value="MATH"/>
    <property type="match status" value="1"/>
</dbReference>
<dbReference type="Gramene" id="arahy.Tifrunner.gnm2.ann2.Ah12g434500.1">
    <property type="protein sequence ID" value="arahy.Tifrunner.gnm2.ann2.Ah12g434500.1-CDS"/>
    <property type="gene ID" value="arahy.Tifrunner.gnm2.ann2.Ah12g434500"/>
</dbReference>